<dbReference type="GeneID" id="24423587"/>
<dbReference type="SUPFAM" id="SSF52540">
    <property type="entry name" value="P-loop containing nucleoside triphosphate hydrolases"/>
    <property type="match status" value="1"/>
</dbReference>
<evidence type="ECO:0000313" key="6">
    <source>
        <dbReference type="Proteomes" id="UP000002899"/>
    </source>
</evidence>
<dbReference type="InterPro" id="IPR045063">
    <property type="entry name" value="Dynamin_N"/>
</dbReference>
<dbReference type="SMART" id="SM00302">
    <property type="entry name" value="GED"/>
    <property type="match status" value="1"/>
</dbReference>
<dbReference type="SMART" id="SM00053">
    <property type="entry name" value="DYNc"/>
    <property type="match status" value="1"/>
</dbReference>
<dbReference type="GO" id="GO:0008017">
    <property type="term" value="F:microtubule binding"/>
    <property type="evidence" value="ECO:0007669"/>
    <property type="project" value="TreeGrafter"/>
</dbReference>
<dbReference type="Gene3D" id="3.40.50.300">
    <property type="entry name" value="P-loop containing nucleotide triphosphate hydrolases"/>
    <property type="match status" value="1"/>
</dbReference>
<keyword evidence="2" id="KW-0342">GTP-binding</keyword>
<dbReference type="RefSeq" id="XP_012647580.1">
    <property type="nucleotide sequence ID" value="XM_012792126.1"/>
</dbReference>
<gene>
    <name evidence="5" type="ORF">BMR1_01G02575</name>
</gene>
<dbReference type="Pfam" id="PF02212">
    <property type="entry name" value="GED"/>
    <property type="match status" value="1"/>
</dbReference>
<reference evidence="5 6" key="3">
    <citation type="journal article" date="2016" name="Sci. Rep.">
        <title>Genome-wide diversity and gene expression profiling of Babesia microti isolates identify polymorphic genes that mediate host-pathogen interactions.</title>
        <authorList>
            <person name="Silva J.C."/>
            <person name="Cornillot E."/>
            <person name="McCracken C."/>
            <person name="Usmani-Brown S."/>
            <person name="Dwivedi A."/>
            <person name="Ifeonu O.O."/>
            <person name="Crabtree J."/>
            <person name="Gotia H.T."/>
            <person name="Virji A.Z."/>
            <person name="Reynes C."/>
            <person name="Colinge J."/>
            <person name="Kumar V."/>
            <person name="Lawres L."/>
            <person name="Pazzi J.E."/>
            <person name="Pablo J.V."/>
            <person name="Hung C."/>
            <person name="Brancato J."/>
            <person name="Kumari P."/>
            <person name="Orvis J."/>
            <person name="Tretina K."/>
            <person name="Chibucos M."/>
            <person name="Ott S."/>
            <person name="Sadzewicz L."/>
            <person name="Sengamalay N."/>
            <person name="Shetty A.C."/>
            <person name="Su Q."/>
            <person name="Tallon L."/>
            <person name="Fraser C.M."/>
            <person name="Frutos R."/>
            <person name="Molina D.M."/>
            <person name="Krause P.J."/>
            <person name="Ben Mamoun C."/>
        </authorList>
    </citation>
    <scope>NUCLEOTIDE SEQUENCE [LARGE SCALE GENOMIC DNA]</scope>
    <source>
        <strain evidence="5 6">RI</strain>
    </source>
</reference>
<dbReference type="GO" id="GO:0005874">
    <property type="term" value="C:microtubule"/>
    <property type="evidence" value="ECO:0007669"/>
    <property type="project" value="TreeGrafter"/>
</dbReference>
<evidence type="ECO:0000259" key="3">
    <source>
        <dbReference type="PROSITE" id="PS51388"/>
    </source>
</evidence>
<keyword evidence="5" id="KW-0378">Hydrolase</keyword>
<organism evidence="5 6">
    <name type="scientific">Babesia microti (strain RI)</name>
    <dbReference type="NCBI Taxonomy" id="1133968"/>
    <lineage>
        <taxon>Eukaryota</taxon>
        <taxon>Sar</taxon>
        <taxon>Alveolata</taxon>
        <taxon>Apicomplexa</taxon>
        <taxon>Aconoidasida</taxon>
        <taxon>Piroplasmida</taxon>
        <taxon>Babesiidae</taxon>
        <taxon>Babesia</taxon>
    </lineage>
</organism>
<dbReference type="GO" id="GO:0005525">
    <property type="term" value="F:GTP binding"/>
    <property type="evidence" value="ECO:0007669"/>
    <property type="project" value="InterPro"/>
</dbReference>
<evidence type="ECO:0000256" key="1">
    <source>
        <dbReference type="ARBA" id="ARBA00022741"/>
    </source>
</evidence>
<dbReference type="Proteomes" id="UP000002899">
    <property type="component" value="Chromosome I"/>
</dbReference>
<dbReference type="InterPro" id="IPR020850">
    <property type="entry name" value="GED_dom"/>
</dbReference>
<name>I7IFQ0_BABMR</name>
<dbReference type="EC" id="3.6.5.5" evidence="5"/>
<dbReference type="Gene3D" id="1.20.120.1240">
    <property type="entry name" value="Dynamin, middle domain"/>
    <property type="match status" value="1"/>
</dbReference>
<protein>
    <submittedName>
        <fullName evidence="5">Dynamin GTPase</fullName>
        <ecNumber evidence="5">3.6.5.5</ecNumber>
    </submittedName>
</protein>
<dbReference type="Pfam" id="PF01031">
    <property type="entry name" value="Dynamin_M"/>
    <property type="match status" value="1"/>
</dbReference>
<reference evidence="5 6" key="1">
    <citation type="journal article" date="2012" name="Nucleic Acids Res.">
        <title>Sequencing of the smallest Apicomplexan genome from the human pathogen Babesia microti.</title>
        <authorList>
            <person name="Cornillot E."/>
            <person name="Hadj-Kaddour K."/>
            <person name="Dassouli A."/>
            <person name="Noel B."/>
            <person name="Ranwez V."/>
            <person name="Vacherie B."/>
            <person name="Augagneur Y."/>
            <person name="Bres V."/>
            <person name="Duclos A."/>
            <person name="Randazzo S."/>
            <person name="Carcy B."/>
            <person name="Debierre-Grockiego F."/>
            <person name="Delbecq S."/>
            <person name="Moubri-Menage K."/>
            <person name="Shams-Eldin H."/>
            <person name="Usmani-Brown S."/>
            <person name="Bringaud F."/>
            <person name="Wincker P."/>
            <person name="Vivares C.P."/>
            <person name="Schwarz R.T."/>
            <person name="Schetters T.P."/>
            <person name="Krause P.J."/>
            <person name="Gorenflot A."/>
            <person name="Berry V."/>
            <person name="Barbe V."/>
            <person name="Ben Mamoun C."/>
        </authorList>
    </citation>
    <scope>NUCLEOTIDE SEQUENCE [LARGE SCALE GENOMIC DNA]</scope>
    <source>
        <strain evidence="5 6">RI</strain>
    </source>
</reference>
<evidence type="ECO:0000313" key="5">
    <source>
        <dbReference type="EMBL" id="CCF72971.1"/>
    </source>
</evidence>
<dbReference type="InterPro" id="IPR003130">
    <property type="entry name" value="GED"/>
</dbReference>
<evidence type="ECO:0000259" key="4">
    <source>
        <dbReference type="PROSITE" id="PS51718"/>
    </source>
</evidence>
<dbReference type="PROSITE" id="PS51388">
    <property type="entry name" value="GED"/>
    <property type="match status" value="1"/>
</dbReference>
<keyword evidence="6" id="KW-1185">Reference proteome</keyword>
<dbReference type="OMA" id="KICHNCG"/>
<reference evidence="5 6" key="2">
    <citation type="journal article" date="2013" name="PLoS ONE">
        <title>Whole genome mapping and re-organization of the nuclear and mitochondrial genomes of Babesia microti isolates.</title>
        <authorList>
            <person name="Cornillot E."/>
            <person name="Dassouli A."/>
            <person name="Garg A."/>
            <person name="Pachikara N."/>
            <person name="Randazzo S."/>
            <person name="Depoix D."/>
            <person name="Carcy B."/>
            <person name="Delbecq S."/>
            <person name="Frutos R."/>
            <person name="Silva J.C."/>
            <person name="Sutton R."/>
            <person name="Krause P.J."/>
            <person name="Mamoun C.B."/>
        </authorList>
    </citation>
    <scope>NUCLEOTIDE SEQUENCE [LARGE SCALE GENOMIC DNA]</scope>
    <source>
        <strain evidence="5 6">RI</strain>
    </source>
</reference>
<dbReference type="GO" id="GO:0005737">
    <property type="term" value="C:cytoplasm"/>
    <property type="evidence" value="ECO:0007669"/>
    <property type="project" value="TreeGrafter"/>
</dbReference>
<dbReference type="PANTHER" id="PTHR11566">
    <property type="entry name" value="DYNAMIN"/>
    <property type="match status" value="1"/>
</dbReference>
<accession>I7IFQ0</accession>
<dbReference type="AlphaFoldDB" id="I7IFQ0"/>
<dbReference type="Pfam" id="PF00350">
    <property type="entry name" value="Dynamin_N"/>
    <property type="match status" value="1"/>
</dbReference>
<dbReference type="OrthoDB" id="5061070at2759"/>
<feature type="domain" description="GED" evidence="3">
    <location>
        <begin position="581"/>
        <end position="668"/>
    </location>
</feature>
<dbReference type="InterPro" id="IPR030381">
    <property type="entry name" value="G_DYNAMIN_dom"/>
</dbReference>
<feature type="domain" description="Dynamin-type G" evidence="4">
    <location>
        <begin position="22"/>
        <end position="286"/>
    </location>
</feature>
<dbReference type="PANTHER" id="PTHR11566:SF21">
    <property type="entry name" value="DYNAMIN RELATED PROTEIN 1, ISOFORM A"/>
    <property type="match status" value="1"/>
</dbReference>
<evidence type="ECO:0000256" key="2">
    <source>
        <dbReference type="ARBA" id="ARBA00023134"/>
    </source>
</evidence>
<dbReference type="EMBL" id="FO082871">
    <property type="protein sequence ID" value="CCF72971.1"/>
    <property type="molecule type" value="Genomic_DNA"/>
</dbReference>
<dbReference type="PRINTS" id="PR00195">
    <property type="entry name" value="DYNAMIN"/>
</dbReference>
<proteinExistence type="predicted"/>
<dbReference type="PROSITE" id="PS51718">
    <property type="entry name" value="G_DYNAMIN_2"/>
    <property type="match status" value="1"/>
</dbReference>
<dbReference type="InterPro" id="IPR027417">
    <property type="entry name" value="P-loop_NTPase"/>
</dbReference>
<dbReference type="GO" id="GO:0003924">
    <property type="term" value="F:GTPase activity"/>
    <property type="evidence" value="ECO:0007669"/>
    <property type="project" value="InterPro"/>
</dbReference>
<dbReference type="KEGG" id="bmic:BMR1_01G02575"/>
<dbReference type="InterPro" id="IPR022812">
    <property type="entry name" value="Dynamin"/>
</dbReference>
<sequence length="668" mass="74774">MDEIITVAQRVQGALTWLGEIDLHLPHIAVVGAQSVGKSSVLEALVGRSFLPKGIGIVTQRPLILQLRHDASGREFGEFAHCRGKIFENFSNIREEIKKETIRVTGKSKNVSPIPIYLKISSPKVVDLTLIDLPGITKVPIGDQSNDIETKIREMILEYISKPNCIILALSAANTDLATSDSLKLAREVDPDGNRTIGVITKCDTLEDGKAALDALLGQVYRLDKGFVGVVCKGEESDDLSLSLINEQKFFSTHPVYSNLGGKCGIKYLASLLNKILLQYIRDSLPIIKTKIIATIQEKEAELFTLGGFTHFSSDKPAECILHYFSKFSHTLKDTIQGKISPKHLTNQLFGGARIYFIFNDSFLKTINSFEPLTGLDDLEIRAAIRNSTGPCPALFVPEIAFENLVKRQIRLLELPSLQCVDQVYDEMLNLVDSCYIPELTRLVNMRLKILDVIKNFLHSCVEPTKHMIRNYLAVELSYINTNHPDFLRNSAILEAYNGERVPVKNDKNDKLTTRVESMRQNSFMGYSDSFKGNYSRANGSISSGSTDDKSKQVARKLWLPDIPRSVVCGNDPSERDVVEAELIKALIESYFCIVRKSVADFVPKCIMHFMVNKATECVQQELITTLYKPELFKDLMTESQDIINARNKCQSFLESLKQALSDINNVI</sequence>
<dbReference type="InterPro" id="IPR000375">
    <property type="entry name" value="Dynamin_stalk"/>
</dbReference>
<dbReference type="GO" id="GO:0016020">
    <property type="term" value="C:membrane"/>
    <property type="evidence" value="ECO:0007669"/>
    <property type="project" value="TreeGrafter"/>
</dbReference>
<dbReference type="CDD" id="cd08771">
    <property type="entry name" value="DLP_1"/>
    <property type="match status" value="1"/>
</dbReference>
<dbReference type="InterPro" id="IPR001401">
    <property type="entry name" value="Dynamin_GTPase"/>
</dbReference>
<dbReference type="VEuPathDB" id="PiroplasmaDB:BMR1_01G02575"/>
<keyword evidence="1" id="KW-0547">Nucleotide-binding</keyword>